<dbReference type="SUPFAM" id="SSF56529">
    <property type="entry name" value="FAH"/>
    <property type="match status" value="1"/>
</dbReference>
<dbReference type="Pfam" id="PF01557">
    <property type="entry name" value="FAA_hydrolase"/>
    <property type="match status" value="1"/>
</dbReference>
<name>A0A6I3JAG8_9ACTN</name>
<evidence type="ECO:0000256" key="2">
    <source>
        <dbReference type="ARBA" id="ARBA00022723"/>
    </source>
</evidence>
<keyword evidence="5" id="KW-1185">Reference proteome</keyword>
<organism evidence="4 5">
    <name type="scientific">Nocardioides marmotae</name>
    <dbReference type="NCBI Taxonomy" id="2663857"/>
    <lineage>
        <taxon>Bacteria</taxon>
        <taxon>Bacillati</taxon>
        <taxon>Actinomycetota</taxon>
        <taxon>Actinomycetes</taxon>
        <taxon>Propionibacteriales</taxon>
        <taxon>Nocardioidaceae</taxon>
        <taxon>Nocardioides</taxon>
    </lineage>
</organism>
<keyword evidence="2" id="KW-0479">Metal-binding</keyword>
<feature type="domain" description="Fumarylacetoacetase-like C-terminal" evidence="3">
    <location>
        <begin position="74"/>
        <end position="278"/>
    </location>
</feature>
<dbReference type="Gene3D" id="3.90.850.10">
    <property type="entry name" value="Fumarylacetoacetase-like, C-terminal domain"/>
    <property type="match status" value="1"/>
</dbReference>
<dbReference type="Proteomes" id="UP000433406">
    <property type="component" value="Unassembled WGS sequence"/>
</dbReference>
<dbReference type="GO" id="GO:0016853">
    <property type="term" value="F:isomerase activity"/>
    <property type="evidence" value="ECO:0007669"/>
    <property type="project" value="UniProtKB-ARBA"/>
</dbReference>
<proteinExistence type="inferred from homology"/>
<dbReference type="AlphaFoldDB" id="A0A6I3JAG8"/>
<gene>
    <name evidence="4" type="ORF">GGQ22_04700</name>
</gene>
<dbReference type="GO" id="GO:0046872">
    <property type="term" value="F:metal ion binding"/>
    <property type="evidence" value="ECO:0007669"/>
    <property type="project" value="UniProtKB-KW"/>
</dbReference>
<dbReference type="PANTHER" id="PTHR42796:SF4">
    <property type="entry name" value="FUMARYLACETOACETATE HYDROLASE DOMAIN-CONTAINING PROTEIN 2A"/>
    <property type="match status" value="1"/>
</dbReference>
<dbReference type="InterPro" id="IPR036663">
    <property type="entry name" value="Fumarylacetoacetase_C_sf"/>
</dbReference>
<evidence type="ECO:0000259" key="3">
    <source>
        <dbReference type="Pfam" id="PF01557"/>
    </source>
</evidence>
<dbReference type="InterPro" id="IPR011234">
    <property type="entry name" value="Fumarylacetoacetase-like_C"/>
</dbReference>
<protein>
    <submittedName>
        <fullName evidence="4">FAA hydrolase family protein</fullName>
    </submittedName>
</protein>
<accession>A0A6I3JAG8</accession>
<comment type="similarity">
    <text evidence="1">Belongs to the FAH family.</text>
</comment>
<evidence type="ECO:0000313" key="5">
    <source>
        <dbReference type="Proteomes" id="UP000433406"/>
    </source>
</evidence>
<dbReference type="RefSeq" id="WP_154614214.1">
    <property type="nucleotide sequence ID" value="NZ_CP053660.1"/>
</dbReference>
<keyword evidence="4" id="KW-0378">Hydrolase</keyword>
<dbReference type="FunFam" id="3.90.850.10:FF:000002">
    <property type="entry name" value="2-hydroxyhepta-2,4-diene-1,7-dioate isomerase"/>
    <property type="match status" value="1"/>
</dbReference>
<dbReference type="EMBL" id="WLCI01000005">
    <property type="protein sequence ID" value="MTB94375.1"/>
    <property type="molecule type" value="Genomic_DNA"/>
</dbReference>
<evidence type="ECO:0000256" key="1">
    <source>
        <dbReference type="ARBA" id="ARBA00010211"/>
    </source>
</evidence>
<dbReference type="GO" id="GO:0016787">
    <property type="term" value="F:hydrolase activity"/>
    <property type="evidence" value="ECO:0007669"/>
    <property type="project" value="UniProtKB-KW"/>
</dbReference>
<dbReference type="InterPro" id="IPR051121">
    <property type="entry name" value="FAH"/>
</dbReference>
<reference evidence="4 5" key="1">
    <citation type="submission" date="2019-10" db="EMBL/GenBank/DDBJ databases">
        <title>Nocardioides novel species isolated from the excrement of Marmot.</title>
        <authorList>
            <person name="Zhang G."/>
        </authorList>
    </citation>
    <scope>NUCLEOTIDE SEQUENCE [LARGE SCALE GENOMIC DNA]</scope>
    <source>
        <strain evidence="5">zg-579</strain>
    </source>
</reference>
<dbReference type="GO" id="GO:0019752">
    <property type="term" value="P:carboxylic acid metabolic process"/>
    <property type="evidence" value="ECO:0007669"/>
    <property type="project" value="UniProtKB-ARBA"/>
</dbReference>
<sequence>MHLMRVGDPGAERPVVVEAGVAYDLQPITPDIDGDFLAGDGIAEVRRALGEGTLPQVDVTDLRRGAPITRPHAVWCIGMNYAAHAAESGAQPPEVPVLFFKTPNTVVGPDDDVLVPRGSTKTDWEVELAVVIGKRARYLESPAQAREHIAGYTISNDVSEREFQLEASGGQWSKGKCCETFNPLGPALVPADEVDAGNLRLRSWVNGEPRQDSTTADLIFSVDFLVWHLSQVAVLEPGDVINTGTPQGVALSGRFPYLRAGDVVEVSIDGLGAQRQTLRQA</sequence>
<evidence type="ECO:0000313" key="4">
    <source>
        <dbReference type="EMBL" id="MTB94375.1"/>
    </source>
</evidence>
<dbReference type="PANTHER" id="PTHR42796">
    <property type="entry name" value="FUMARYLACETOACETATE HYDROLASE DOMAIN-CONTAINING PROTEIN 2A-RELATED"/>
    <property type="match status" value="1"/>
</dbReference>
<comment type="caution">
    <text evidence="4">The sequence shown here is derived from an EMBL/GenBank/DDBJ whole genome shotgun (WGS) entry which is preliminary data.</text>
</comment>